<dbReference type="Proteomes" id="UP000515947">
    <property type="component" value="Chromosome"/>
</dbReference>
<dbReference type="EMBL" id="CP060713">
    <property type="protein sequence ID" value="QNN53306.1"/>
    <property type="molecule type" value="Genomic_DNA"/>
</dbReference>
<reference evidence="2 3" key="1">
    <citation type="submission" date="2020-08" db="EMBL/GenBank/DDBJ databases">
        <title>Genome sequence of Nocardioides mesophilus KACC 16243T.</title>
        <authorList>
            <person name="Hyun D.-W."/>
            <person name="Bae J.-W."/>
        </authorList>
    </citation>
    <scope>NUCLEOTIDE SEQUENCE [LARGE SCALE GENOMIC DNA]</scope>
    <source>
        <strain evidence="2 3">KACC 16243</strain>
    </source>
</reference>
<accession>A0A7G9RCI1</accession>
<proteinExistence type="predicted"/>
<evidence type="ECO:0000256" key="1">
    <source>
        <dbReference type="SAM" id="MobiDB-lite"/>
    </source>
</evidence>
<sequence>MSPHMEERPIQVDGAPAQEGLSRADVADRLKKDPEKQRNRTDPDQPVEDRTE</sequence>
<dbReference type="AlphaFoldDB" id="A0A7G9RCI1"/>
<feature type="compositionally biased region" description="Basic and acidic residues" evidence="1">
    <location>
        <begin position="1"/>
        <end position="10"/>
    </location>
</feature>
<gene>
    <name evidence="2" type="ORF">H9L09_02170</name>
</gene>
<protein>
    <submittedName>
        <fullName evidence="2">Uncharacterized protein</fullName>
    </submittedName>
</protein>
<name>A0A7G9RCI1_9ACTN</name>
<evidence type="ECO:0000313" key="3">
    <source>
        <dbReference type="Proteomes" id="UP000515947"/>
    </source>
</evidence>
<feature type="region of interest" description="Disordered" evidence="1">
    <location>
        <begin position="1"/>
        <end position="52"/>
    </location>
</feature>
<evidence type="ECO:0000313" key="2">
    <source>
        <dbReference type="EMBL" id="QNN53306.1"/>
    </source>
</evidence>
<dbReference type="KEGG" id="nmes:H9L09_02170"/>
<feature type="compositionally biased region" description="Basic and acidic residues" evidence="1">
    <location>
        <begin position="25"/>
        <end position="52"/>
    </location>
</feature>
<keyword evidence="3" id="KW-1185">Reference proteome</keyword>
<dbReference type="RefSeq" id="WP_187579148.1">
    <property type="nucleotide sequence ID" value="NZ_CP060713.1"/>
</dbReference>
<organism evidence="2 3">
    <name type="scientific">Nocardioides mesophilus</name>
    <dbReference type="NCBI Taxonomy" id="433659"/>
    <lineage>
        <taxon>Bacteria</taxon>
        <taxon>Bacillati</taxon>
        <taxon>Actinomycetota</taxon>
        <taxon>Actinomycetes</taxon>
        <taxon>Propionibacteriales</taxon>
        <taxon>Nocardioidaceae</taxon>
        <taxon>Nocardioides</taxon>
    </lineage>
</organism>